<dbReference type="OrthoDB" id="9796521at2"/>
<reference evidence="2 3" key="1">
    <citation type="submission" date="2016-10" db="EMBL/GenBank/DDBJ databases">
        <authorList>
            <person name="de Groot N.N."/>
        </authorList>
    </citation>
    <scope>NUCLEOTIDE SEQUENCE [LARGE SCALE GENOMIC DNA]</scope>
    <source>
        <strain evidence="2 3">DSM 21039</strain>
    </source>
</reference>
<evidence type="ECO:0000313" key="2">
    <source>
        <dbReference type="EMBL" id="SEM57513.1"/>
    </source>
</evidence>
<dbReference type="PANTHER" id="PTHR36503:SF1">
    <property type="entry name" value="BLR2520 PROTEIN"/>
    <property type="match status" value="1"/>
</dbReference>
<evidence type="ECO:0000259" key="1">
    <source>
        <dbReference type="PROSITE" id="PS51819"/>
    </source>
</evidence>
<sequence>MSFEFPGAVPEIPVSDLKAAVAYYENNLGFSIDWGGESGGIAGISKGQCRMFLTNNAFREHYHNAGPVLVWLNLGSKEQVNELFGLWSASQAKIVSAPESKPWGLYEFTAADPDGNLFRVFYDFTTPEREGNI</sequence>
<organism evidence="2 3">
    <name type="scientific">Chitinophaga rupis</name>
    <dbReference type="NCBI Taxonomy" id="573321"/>
    <lineage>
        <taxon>Bacteria</taxon>
        <taxon>Pseudomonadati</taxon>
        <taxon>Bacteroidota</taxon>
        <taxon>Chitinophagia</taxon>
        <taxon>Chitinophagales</taxon>
        <taxon>Chitinophagaceae</taxon>
        <taxon>Chitinophaga</taxon>
    </lineage>
</organism>
<accession>A0A1H7ZGW7</accession>
<dbReference type="InterPro" id="IPR037523">
    <property type="entry name" value="VOC_core"/>
</dbReference>
<dbReference type="PANTHER" id="PTHR36503">
    <property type="entry name" value="BLR2520 PROTEIN"/>
    <property type="match status" value="1"/>
</dbReference>
<dbReference type="InterPro" id="IPR029068">
    <property type="entry name" value="Glyas_Bleomycin-R_OHBP_Dase"/>
</dbReference>
<dbReference type="AlphaFoldDB" id="A0A1H7ZGW7"/>
<name>A0A1H7ZGW7_9BACT</name>
<dbReference type="Proteomes" id="UP000198984">
    <property type="component" value="Unassembled WGS sequence"/>
</dbReference>
<gene>
    <name evidence="2" type="ORF">SAMN04488505_10583</name>
</gene>
<keyword evidence="3" id="KW-1185">Reference proteome</keyword>
<dbReference type="SUPFAM" id="SSF54593">
    <property type="entry name" value="Glyoxalase/Bleomycin resistance protein/Dihydroxybiphenyl dioxygenase"/>
    <property type="match status" value="1"/>
</dbReference>
<dbReference type="PROSITE" id="PS51819">
    <property type="entry name" value="VOC"/>
    <property type="match status" value="1"/>
</dbReference>
<protein>
    <submittedName>
        <fullName evidence="2">Predicted lactoylglutathione lyase</fullName>
    </submittedName>
</protein>
<dbReference type="Pfam" id="PF00903">
    <property type="entry name" value="Glyoxalase"/>
    <property type="match status" value="1"/>
</dbReference>
<dbReference type="STRING" id="573321.SAMN04488505_10583"/>
<proteinExistence type="predicted"/>
<dbReference type="Gene3D" id="3.10.180.10">
    <property type="entry name" value="2,3-Dihydroxybiphenyl 1,2-Dioxygenase, domain 1"/>
    <property type="match status" value="1"/>
</dbReference>
<dbReference type="EMBL" id="FOBB01000005">
    <property type="protein sequence ID" value="SEM57513.1"/>
    <property type="molecule type" value="Genomic_DNA"/>
</dbReference>
<keyword evidence="2" id="KW-0456">Lyase</keyword>
<dbReference type="RefSeq" id="WP_089916050.1">
    <property type="nucleotide sequence ID" value="NZ_FOBB01000005.1"/>
</dbReference>
<dbReference type="GO" id="GO:0016829">
    <property type="term" value="F:lyase activity"/>
    <property type="evidence" value="ECO:0007669"/>
    <property type="project" value="UniProtKB-KW"/>
</dbReference>
<evidence type="ECO:0000313" key="3">
    <source>
        <dbReference type="Proteomes" id="UP000198984"/>
    </source>
</evidence>
<dbReference type="InterPro" id="IPR004360">
    <property type="entry name" value="Glyas_Fos-R_dOase_dom"/>
</dbReference>
<feature type="domain" description="VOC" evidence="1">
    <location>
        <begin position="5"/>
        <end position="123"/>
    </location>
</feature>